<evidence type="ECO:0000256" key="1">
    <source>
        <dbReference type="SAM" id="Phobius"/>
    </source>
</evidence>
<keyword evidence="3" id="KW-1185">Reference proteome</keyword>
<dbReference type="eggNOG" id="ENOG5033ZX1">
    <property type="taxonomic scope" value="Bacteria"/>
</dbReference>
<gene>
    <name evidence="2" type="ORF">N180_01325</name>
</gene>
<name>A0A081PC81_9SPHI</name>
<dbReference type="AlphaFoldDB" id="A0A081PC81"/>
<dbReference type="EMBL" id="JNFF01000117">
    <property type="protein sequence ID" value="KEQ28304.1"/>
    <property type="molecule type" value="Genomic_DNA"/>
</dbReference>
<accession>A0A081PC81</accession>
<reference evidence="2 3" key="1">
    <citation type="journal article" date="1992" name="Int. J. Syst. Bacteriol.">
        <title>Sphingobacterium antarcticus sp. nov. a Psychrotrophic Bacterium from the Soils of Schirmacher Oasis, Antarctica.</title>
        <authorList>
            <person name="Shivaji S."/>
            <person name="Ray M.K."/>
            <person name="Rao N.S."/>
            <person name="Saiserr L."/>
            <person name="Jagannadham M.V."/>
            <person name="Kumar G.S."/>
            <person name="Reddy G."/>
            <person name="Bhargava P.M."/>
        </authorList>
    </citation>
    <scope>NUCLEOTIDE SEQUENCE [LARGE SCALE GENOMIC DNA]</scope>
    <source>
        <strain evidence="2 3">4BY</strain>
    </source>
</reference>
<comment type="caution">
    <text evidence="2">The sequence shown here is derived from an EMBL/GenBank/DDBJ whole genome shotgun (WGS) entry which is preliminary data.</text>
</comment>
<feature type="transmembrane region" description="Helical" evidence="1">
    <location>
        <begin position="63"/>
        <end position="87"/>
    </location>
</feature>
<organism evidence="2 3">
    <name type="scientific">Pedobacter antarcticus 4BY</name>
    <dbReference type="NCBI Taxonomy" id="1358423"/>
    <lineage>
        <taxon>Bacteria</taxon>
        <taxon>Pseudomonadati</taxon>
        <taxon>Bacteroidota</taxon>
        <taxon>Sphingobacteriia</taxon>
        <taxon>Sphingobacteriales</taxon>
        <taxon>Sphingobacteriaceae</taxon>
        <taxon>Pedobacter</taxon>
    </lineage>
</organism>
<proteinExistence type="predicted"/>
<evidence type="ECO:0000313" key="3">
    <source>
        <dbReference type="Proteomes" id="UP000028007"/>
    </source>
</evidence>
<keyword evidence="1" id="KW-1133">Transmembrane helix</keyword>
<sequence length="183" mass="21465">MVKDTLNSVLENFKERTKNPFLGTLVVVWIVHNWRLVYSLFYFDSKLALDKRLSYIEQYFSEIPFYLNLLHVFLFTILILSVTYLFLGVSRFISDFYNKIVVAEIVGFIDKSAVVLRSKYLEQQEIIKNLELKLETERLAKVTAQKERDTSDEKLSAFITKRLDNDESGTVQKQENLNIDTAF</sequence>
<feature type="transmembrane region" description="Helical" evidence="1">
    <location>
        <begin position="21"/>
        <end position="43"/>
    </location>
</feature>
<dbReference type="RefSeq" id="WP_037445013.1">
    <property type="nucleotide sequence ID" value="NZ_JNFF01000117.1"/>
</dbReference>
<keyword evidence="1" id="KW-0812">Transmembrane</keyword>
<keyword evidence="1" id="KW-0472">Membrane</keyword>
<dbReference type="Proteomes" id="UP000028007">
    <property type="component" value="Unassembled WGS sequence"/>
</dbReference>
<protein>
    <submittedName>
        <fullName evidence="2">Uncharacterized protein</fullName>
    </submittedName>
</protein>
<dbReference type="OrthoDB" id="1332755at2"/>
<evidence type="ECO:0000313" key="2">
    <source>
        <dbReference type="EMBL" id="KEQ28304.1"/>
    </source>
</evidence>